<keyword evidence="3" id="KW-1185">Reference proteome</keyword>
<feature type="transmembrane region" description="Helical" evidence="1">
    <location>
        <begin position="30"/>
        <end position="47"/>
    </location>
</feature>
<feature type="transmembrane region" description="Helical" evidence="1">
    <location>
        <begin position="53"/>
        <end position="74"/>
    </location>
</feature>
<keyword evidence="1" id="KW-0812">Transmembrane</keyword>
<accession>A0ABV3DTM1</accession>
<keyword evidence="1" id="KW-0472">Membrane</keyword>
<evidence type="ECO:0000313" key="2">
    <source>
        <dbReference type="EMBL" id="MEU8138822.1"/>
    </source>
</evidence>
<comment type="caution">
    <text evidence="2">The sequence shown here is derived from an EMBL/GenBank/DDBJ whole genome shotgun (WGS) entry which is preliminary data.</text>
</comment>
<gene>
    <name evidence="2" type="ORF">AB0C36_35640</name>
</gene>
<feature type="transmembrane region" description="Helical" evidence="1">
    <location>
        <begin position="184"/>
        <end position="205"/>
    </location>
</feature>
<sequence length="332" mass="33879">MAAVEAAAVERMTSALFIEKSWRSASATRFWGLLVLAAVIASAGVVADSTATVIGAMIVAPLMTPILGSALAVVLADRRHLVRSALLVLGGALLVVAVGFLMGWISAPPDDFASNSQVASRISPRLIDLCAALATGTVGAFALVRSDISDTLPGVAIAISLVPPLAVTGLLLRVGRYHDAGEAALLFATNVAAIVATGTTVFLFYGVRLAARTAGIPVGDLHGRTLAAVCAILLLVAVPLTTGTIAVTRDRQLADDATSIAKQWAAVEGWDIATVDARGGRVVVTAVGIPPVPAPTALRAALDDHGMADADLEIHLIGGATRHCPAHSTQCT</sequence>
<evidence type="ECO:0000313" key="3">
    <source>
        <dbReference type="Proteomes" id="UP001551482"/>
    </source>
</evidence>
<feature type="transmembrane region" description="Helical" evidence="1">
    <location>
        <begin position="226"/>
        <end position="247"/>
    </location>
</feature>
<protein>
    <submittedName>
        <fullName evidence="2">DUF389 domain-containing protein</fullName>
    </submittedName>
</protein>
<dbReference type="PANTHER" id="PTHR20992:SF9">
    <property type="entry name" value="AT15442P-RELATED"/>
    <property type="match status" value="1"/>
</dbReference>
<name>A0ABV3DTM1_9ACTN</name>
<dbReference type="Pfam" id="PF04087">
    <property type="entry name" value="DUF389"/>
    <property type="match status" value="1"/>
</dbReference>
<feature type="transmembrane region" description="Helical" evidence="1">
    <location>
        <begin position="86"/>
        <end position="106"/>
    </location>
</feature>
<dbReference type="InterPro" id="IPR005240">
    <property type="entry name" value="DUF389"/>
</dbReference>
<feature type="transmembrane region" description="Helical" evidence="1">
    <location>
        <begin position="151"/>
        <end position="172"/>
    </location>
</feature>
<keyword evidence="1" id="KW-1133">Transmembrane helix</keyword>
<feature type="transmembrane region" description="Helical" evidence="1">
    <location>
        <begin position="126"/>
        <end position="144"/>
    </location>
</feature>
<dbReference type="PANTHER" id="PTHR20992">
    <property type="entry name" value="AT15442P-RELATED"/>
    <property type="match status" value="1"/>
</dbReference>
<organism evidence="2 3">
    <name type="scientific">Streptodolium elevatio</name>
    <dbReference type="NCBI Taxonomy" id="3157996"/>
    <lineage>
        <taxon>Bacteria</taxon>
        <taxon>Bacillati</taxon>
        <taxon>Actinomycetota</taxon>
        <taxon>Actinomycetes</taxon>
        <taxon>Kitasatosporales</taxon>
        <taxon>Streptomycetaceae</taxon>
        <taxon>Streptodolium</taxon>
    </lineage>
</organism>
<evidence type="ECO:0000256" key="1">
    <source>
        <dbReference type="SAM" id="Phobius"/>
    </source>
</evidence>
<reference evidence="2 3" key="1">
    <citation type="submission" date="2024-06" db="EMBL/GenBank/DDBJ databases">
        <title>The Natural Products Discovery Center: Release of the First 8490 Sequenced Strains for Exploring Actinobacteria Biosynthetic Diversity.</title>
        <authorList>
            <person name="Kalkreuter E."/>
            <person name="Kautsar S.A."/>
            <person name="Yang D."/>
            <person name="Bader C.D."/>
            <person name="Teijaro C.N."/>
            <person name="Fluegel L."/>
            <person name="Davis C.M."/>
            <person name="Simpson J.R."/>
            <person name="Lauterbach L."/>
            <person name="Steele A.D."/>
            <person name="Gui C."/>
            <person name="Meng S."/>
            <person name="Li G."/>
            <person name="Viehrig K."/>
            <person name="Ye F."/>
            <person name="Su P."/>
            <person name="Kiefer A.F."/>
            <person name="Nichols A."/>
            <person name="Cepeda A.J."/>
            <person name="Yan W."/>
            <person name="Fan B."/>
            <person name="Jiang Y."/>
            <person name="Adhikari A."/>
            <person name="Zheng C.-J."/>
            <person name="Schuster L."/>
            <person name="Cowan T.M."/>
            <person name="Smanski M.J."/>
            <person name="Chevrette M.G."/>
            <person name="De Carvalho L.P.S."/>
            <person name="Shen B."/>
        </authorList>
    </citation>
    <scope>NUCLEOTIDE SEQUENCE [LARGE SCALE GENOMIC DNA]</scope>
    <source>
        <strain evidence="2 3">NPDC048946</strain>
    </source>
</reference>
<dbReference type="Proteomes" id="UP001551482">
    <property type="component" value="Unassembled WGS sequence"/>
</dbReference>
<dbReference type="RefSeq" id="WP_358362533.1">
    <property type="nucleotide sequence ID" value="NZ_JBEZFP010000140.1"/>
</dbReference>
<dbReference type="EMBL" id="JBEZFP010000140">
    <property type="protein sequence ID" value="MEU8138822.1"/>
    <property type="molecule type" value="Genomic_DNA"/>
</dbReference>
<proteinExistence type="predicted"/>